<evidence type="ECO:0000313" key="8">
    <source>
        <dbReference type="EMBL" id="GEU44077.1"/>
    </source>
</evidence>
<dbReference type="InterPro" id="IPR001510">
    <property type="entry name" value="Znf_PARP"/>
</dbReference>
<proteinExistence type="predicted"/>
<gene>
    <name evidence="8" type="ORF">Tci_016055</name>
</gene>
<dbReference type="SUPFAM" id="SSF57716">
    <property type="entry name" value="Glucocorticoid receptor-like (DNA-binding domain)"/>
    <property type="match status" value="1"/>
</dbReference>
<feature type="compositionally biased region" description="Low complexity" evidence="6">
    <location>
        <begin position="219"/>
        <end position="235"/>
    </location>
</feature>
<organism evidence="8">
    <name type="scientific">Tanacetum cinerariifolium</name>
    <name type="common">Dalmatian daisy</name>
    <name type="synonym">Chrysanthemum cinerariifolium</name>
    <dbReference type="NCBI Taxonomy" id="118510"/>
    <lineage>
        <taxon>Eukaryota</taxon>
        <taxon>Viridiplantae</taxon>
        <taxon>Streptophyta</taxon>
        <taxon>Embryophyta</taxon>
        <taxon>Tracheophyta</taxon>
        <taxon>Spermatophyta</taxon>
        <taxon>Magnoliopsida</taxon>
        <taxon>eudicotyledons</taxon>
        <taxon>Gunneridae</taxon>
        <taxon>Pentapetalae</taxon>
        <taxon>asterids</taxon>
        <taxon>campanulids</taxon>
        <taxon>Asterales</taxon>
        <taxon>Asteraceae</taxon>
        <taxon>Asteroideae</taxon>
        <taxon>Anthemideae</taxon>
        <taxon>Anthemidinae</taxon>
        <taxon>Tanacetum</taxon>
    </lineage>
</organism>
<dbReference type="PANTHER" id="PTHR45023">
    <property type="match status" value="1"/>
</dbReference>
<dbReference type="AlphaFoldDB" id="A0A6L2K5U4"/>
<feature type="region of interest" description="Disordered" evidence="6">
    <location>
        <begin position="393"/>
        <end position="431"/>
    </location>
</feature>
<sequence>MGSSSVGAIQGFEELKGSDQEKLKEMVAQGGQNSTKTDEDEEAGQEKKNATTVKIIVEYAKSESSSCKKCSEKIKSKSIRLGLSSWDPRGFETTKWHHIDCFFPLDGDLALAESIEGFSDLKGSDQEKLKKLVTGVDQPATSSSAESSSPQHTPFPSFAQCASQQPHFPQQNFQMNQYAFNQMALFQLQQQYPFNLGALANTSQHPQTTQPSQPPQTTQPPNSNSSSQTSQTKSSPARKGNGKARVSKPRPKKTDIIRTPWSQKEEKLLAETWIQVSEDPRLGVDQEKKTCWQKVVSEYNRHASFKRKKDMITGKWTTLTRDCNKFAAIVAQYERLSGENESTWVTRCYKHFQEIWGFAFVHHEAWEVLKGHSKWRDTKAFVPERRVRADDDVEDPNELFRNDPQPCPLDKPRLSKSKKSDSTKMVGSSSSREAFKEMVQEELRQYRAKKVDLIATRIKLEELKFLTTSIEGLLEEDAELINKHKEEIRAKYRT</sequence>
<evidence type="ECO:0000256" key="3">
    <source>
        <dbReference type="ARBA" id="ARBA00022771"/>
    </source>
</evidence>
<dbReference type="InterPro" id="IPR036957">
    <property type="entry name" value="Znf_PARP_sf"/>
</dbReference>
<keyword evidence="3" id="KW-0863">Zinc-finger</keyword>
<evidence type="ECO:0000256" key="5">
    <source>
        <dbReference type="ARBA" id="ARBA00023242"/>
    </source>
</evidence>
<feature type="compositionally biased region" description="Basic and acidic residues" evidence="6">
    <location>
        <begin position="13"/>
        <end position="25"/>
    </location>
</feature>
<dbReference type="GO" id="GO:0005634">
    <property type="term" value="C:nucleus"/>
    <property type="evidence" value="ECO:0007669"/>
    <property type="project" value="UniProtKB-SubCell"/>
</dbReference>
<keyword evidence="4" id="KW-0862">Zinc</keyword>
<dbReference type="SMART" id="SM01336">
    <property type="entry name" value="zf-PARP"/>
    <property type="match status" value="1"/>
</dbReference>
<name>A0A6L2K5U4_TANCI</name>
<feature type="region of interest" description="Disordered" evidence="6">
    <location>
        <begin position="134"/>
        <end position="165"/>
    </location>
</feature>
<evidence type="ECO:0000256" key="2">
    <source>
        <dbReference type="ARBA" id="ARBA00022723"/>
    </source>
</evidence>
<evidence type="ECO:0000256" key="1">
    <source>
        <dbReference type="ARBA" id="ARBA00004123"/>
    </source>
</evidence>
<feature type="compositionally biased region" description="Low complexity" evidence="6">
    <location>
        <begin position="201"/>
        <end position="211"/>
    </location>
</feature>
<comment type="caution">
    <text evidence="8">The sequence shown here is derived from an EMBL/GenBank/DDBJ whole genome shotgun (WGS) entry which is preliminary data.</text>
</comment>
<dbReference type="Gene3D" id="3.30.1740.10">
    <property type="entry name" value="Zinc finger, PARP-type"/>
    <property type="match status" value="1"/>
</dbReference>
<dbReference type="PROSITE" id="PS50064">
    <property type="entry name" value="ZF_PARP_2"/>
    <property type="match status" value="1"/>
</dbReference>
<protein>
    <submittedName>
        <fullName evidence="8">HAD-like domain-containing protein</fullName>
    </submittedName>
</protein>
<comment type="subcellular location">
    <subcellularLocation>
        <location evidence="1">Nucleus</location>
    </subcellularLocation>
</comment>
<keyword evidence="5" id="KW-0539">Nucleus</keyword>
<feature type="region of interest" description="Disordered" evidence="6">
    <location>
        <begin position="201"/>
        <end position="261"/>
    </location>
</feature>
<dbReference type="PANTHER" id="PTHR45023:SF4">
    <property type="entry name" value="GLYCINE-RICH PROTEIN-RELATED"/>
    <property type="match status" value="1"/>
</dbReference>
<keyword evidence="2" id="KW-0479">Metal-binding</keyword>
<dbReference type="EMBL" id="BKCJ010001796">
    <property type="protein sequence ID" value="GEU44077.1"/>
    <property type="molecule type" value="Genomic_DNA"/>
</dbReference>
<reference evidence="8" key="1">
    <citation type="journal article" date="2019" name="Sci. Rep.">
        <title>Draft genome of Tanacetum cinerariifolium, the natural source of mosquito coil.</title>
        <authorList>
            <person name="Yamashiro T."/>
            <person name="Shiraishi A."/>
            <person name="Satake H."/>
            <person name="Nakayama K."/>
        </authorList>
    </citation>
    <scope>NUCLEOTIDE SEQUENCE</scope>
</reference>
<dbReference type="Pfam" id="PF00645">
    <property type="entry name" value="zf-PARP"/>
    <property type="match status" value="1"/>
</dbReference>
<feature type="compositionally biased region" description="Basic residues" evidence="6">
    <location>
        <begin position="240"/>
        <end position="251"/>
    </location>
</feature>
<feature type="compositionally biased region" description="Polar residues" evidence="6">
    <location>
        <begin position="150"/>
        <end position="165"/>
    </location>
</feature>
<feature type="region of interest" description="Disordered" evidence="6">
    <location>
        <begin position="1"/>
        <end position="49"/>
    </location>
</feature>
<dbReference type="GO" id="GO:0008270">
    <property type="term" value="F:zinc ion binding"/>
    <property type="evidence" value="ECO:0007669"/>
    <property type="project" value="UniProtKB-KW"/>
</dbReference>
<feature type="domain" description="PARP-type" evidence="7">
    <location>
        <begin position="55"/>
        <end position="137"/>
    </location>
</feature>
<dbReference type="GO" id="GO:0003677">
    <property type="term" value="F:DNA binding"/>
    <property type="evidence" value="ECO:0007669"/>
    <property type="project" value="InterPro"/>
</dbReference>
<feature type="compositionally biased region" description="Basic and acidic residues" evidence="6">
    <location>
        <begin position="410"/>
        <end position="422"/>
    </location>
</feature>
<evidence type="ECO:0000256" key="6">
    <source>
        <dbReference type="SAM" id="MobiDB-lite"/>
    </source>
</evidence>
<accession>A0A6L2K5U4</accession>
<evidence type="ECO:0000256" key="4">
    <source>
        <dbReference type="ARBA" id="ARBA00022833"/>
    </source>
</evidence>
<evidence type="ECO:0000259" key="7">
    <source>
        <dbReference type="PROSITE" id="PS50064"/>
    </source>
</evidence>